<dbReference type="EMBL" id="CP012801">
    <property type="protein sequence ID" value="ALJ59476.1"/>
    <property type="molecule type" value="Genomic_DNA"/>
</dbReference>
<sequence length="347" mass="40281">MKNILLLILICCLSLSNRAQEQMNPSSRISGKAIKLPGFVTSPYFEEQVISFIHTPGIKVHINAPAETKFGKDKSTKLVLYALPNGNSTDWTIGKMPAEGDDWHYHIQHIGAQTRYIRASDPECNFITVYLEADTKSWGSWRKAEPTRDQKIKETVEYILSLFSKYNPHIELNSHSGGGNFIFGFMDAVSEIPDYVKRISFIDSNYNWDNERYGDKLQKWLEASSDNRLFVACYDDANALLDGKPFVSKTGGTWHRTYLMQRYLKKKMKRLSWNKTENDSIIYFTADNRRIQFYSRKNPEQKIYHTILVERNGYIQSVFSGTKYEGMGYQFMGRKVYDMYRQDSGSW</sequence>
<evidence type="ECO:0000313" key="3">
    <source>
        <dbReference type="Proteomes" id="UP000061809"/>
    </source>
</evidence>
<dbReference type="Proteomes" id="UP000061809">
    <property type="component" value="Chromosome"/>
</dbReference>
<organism evidence="2 3">
    <name type="scientific">Bacteroides cellulosilyticus</name>
    <dbReference type="NCBI Taxonomy" id="246787"/>
    <lineage>
        <taxon>Bacteria</taxon>
        <taxon>Pseudomonadati</taxon>
        <taxon>Bacteroidota</taxon>
        <taxon>Bacteroidia</taxon>
        <taxon>Bacteroidales</taxon>
        <taxon>Bacteroidaceae</taxon>
        <taxon>Bacteroides</taxon>
    </lineage>
</organism>
<protein>
    <recommendedName>
        <fullName evidence="4">Alpha/beta hydrolase</fullName>
    </recommendedName>
</protein>
<dbReference type="RefSeq" id="WP_029426012.1">
    <property type="nucleotide sequence ID" value="NZ_CP012801.1"/>
</dbReference>
<accession>A0A0P0GMW7</accession>
<feature type="chain" id="PRO_5006047778" description="Alpha/beta hydrolase" evidence="1">
    <location>
        <begin position="20"/>
        <end position="347"/>
    </location>
</feature>
<gene>
    <name evidence="2" type="ORF">BcellWH2_02235</name>
</gene>
<proteinExistence type="predicted"/>
<keyword evidence="1" id="KW-0732">Signal</keyword>
<name>A0A0P0GMW7_9BACE</name>
<dbReference type="KEGG" id="bcel:BcellWH2_02235"/>
<dbReference type="PATRIC" id="fig|246787.4.peg.2296"/>
<feature type="signal peptide" evidence="1">
    <location>
        <begin position="1"/>
        <end position="19"/>
    </location>
</feature>
<reference evidence="2 3" key="1">
    <citation type="journal article" date="2015" name="Science">
        <title>Genetic determinants of in vivo fitness and diet responsiveness in multiple human gut Bacteroides.</title>
        <authorList>
            <person name="Wu M."/>
            <person name="McNulty N.P."/>
            <person name="Rodionov D.A."/>
            <person name="Khoroshkin M.S."/>
            <person name="Griffin N.W."/>
            <person name="Cheng J."/>
            <person name="Latreille P."/>
            <person name="Kerstetter R.A."/>
            <person name="Terrapon N."/>
            <person name="Henrissat B."/>
            <person name="Osterman A.L."/>
            <person name="Gordon J.I."/>
        </authorList>
    </citation>
    <scope>NUCLEOTIDE SEQUENCE [LARGE SCALE GENOMIC DNA]</scope>
    <source>
        <strain evidence="2 3">WH2</strain>
    </source>
</reference>
<dbReference type="AlphaFoldDB" id="A0A0P0GMW7"/>
<evidence type="ECO:0000256" key="1">
    <source>
        <dbReference type="SAM" id="SignalP"/>
    </source>
</evidence>
<evidence type="ECO:0000313" key="2">
    <source>
        <dbReference type="EMBL" id="ALJ59476.1"/>
    </source>
</evidence>
<evidence type="ECO:0008006" key="4">
    <source>
        <dbReference type="Google" id="ProtNLM"/>
    </source>
</evidence>